<name>A0AA41MJ97_SCICA</name>
<gene>
    <name evidence="2" type="ORF">SUZIE_119905</name>
</gene>
<dbReference type="InterPro" id="IPR031449">
    <property type="entry name" value="ANXA2R"/>
</dbReference>
<dbReference type="AlphaFoldDB" id="A0AA41MJ97"/>
<dbReference type="PANTHER" id="PTHR38820:SF1">
    <property type="entry name" value="ANNEXIN-2 RECEPTOR"/>
    <property type="match status" value="1"/>
</dbReference>
<protein>
    <submittedName>
        <fullName evidence="2">Annexin-2 receptor</fullName>
    </submittedName>
</protein>
<dbReference type="EMBL" id="JAATJV010193648">
    <property type="protein sequence ID" value="MBZ3872831.1"/>
    <property type="molecule type" value="Genomic_DNA"/>
</dbReference>
<comment type="caution">
    <text evidence="2">The sequence shown here is derived from an EMBL/GenBank/DDBJ whole genome shotgun (WGS) entry which is preliminary data.</text>
</comment>
<dbReference type="Pfam" id="PF15721">
    <property type="entry name" value="ANXA2R"/>
    <property type="match status" value="1"/>
</dbReference>
<proteinExistence type="predicted"/>
<sequence>MEKHLPCCVREAWDGGEEASGPQALPALKEADFGPWPLPFYPRLGLLSWDRQDSNPEILLRPCGFLSGACPLHGPRLNRKLRKGTEPPACPGATHQTQEEPRAPPAKAHASEKPGRPAPRLPPWTQAPRDCPRSFVRRPPRGPRATTRAPQDAA</sequence>
<feature type="region of interest" description="Disordered" evidence="1">
    <location>
        <begin position="76"/>
        <end position="154"/>
    </location>
</feature>
<evidence type="ECO:0000313" key="2">
    <source>
        <dbReference type="EMBL" id="MBZ3872831.1"/>
    </source>
</evidence>
<dbReference type="Proteomes" id="UP001166674">
    <property type="component" value="Unassembled WGS sequence"/>
</dbReference>
<reference evidence="2" key="1">
    <citation type="submission" date="2020-03" db="EMBL/GenBank/DDBJ databases">
        <title>Studies in the Genomics of Life Span.</title>
        <authorList>
            <person name="Glass D."/>
        </authorList>
    </citation>
    <scope>NUCLEOTIDE SEQUENCE</scope>
    <source>
        <strain evidence="2">SUZIE</strain>
        <tissue evidence="2">Muscle</tissue>
    </source>
</reference>
<keyword evidence="3" id="KW-1185">Reference proteome</keyword>
<feature type="compositionally biased region" description="Low complexity" evidence="1">
    <location>
        <begin position="143"/>
        <end position="154"/>
    </location>
</feature>
<dbReference type="GO" id="GO:0038023">
    <property type="term" value="F:signaling receptor activity"/>
    <property type="evidence" value="ECO:0007669"/>
    <property type="project" value="InterPro"/>
</dbReference>
<dbReference type="PANTHER" id="PTHR38820">
    <property type="entry name" value="ANNEXIN-2 RECEPTOR"/>
    <property type="match status" value="1"/>
</dbReference>
<evidence type="ECO:0000313" key="3">
    <source>
        <dbReference type="Proteomes" id="UP001166674"/>
    </source>
</evidence>
<evidence type="ECO:0000256" key="1">
    <source>
        <dbReference type="SAM" id="MobiDB-lite"/>
    </source>
</evidence>
<accession>A0AA41MJ97</accession>
<keyword evidence="2" id="KW-0675">Receptor</keyword>
<organism evidence="2 3">
    <name type="scientific">Sciurus carolinensis</name>
    <name type="common">Eastern gray squirrel</name>
    <dbReference type="NCBI Taxonomy" id="30640"/>
    <lineage>
        <taxon>Eukaryota</taxon>
        <taxon>Metazoa</taxon>
        <taxon>Chordata</taxon>
        <taxon>Craniata</taxon>
        <taxon>Vertebrata</taxon>
        <taxon>Euteleostomi</taxon>
        <taxon>Mammalia</taxon>
        <taxon>Eutheria</taxon>
        <taxon>Euarchontoglires</taxon>
        <taxon>Glires</taxon>
        <taxon>Rodentia</taxon>
        <taxon>Sciuromorpha</taxon>
        <taxon>Sciuridae</taxon>
        <taxon>Sciurinae</taxon>
        <taxon>Sciurini</taxon>
        <taxon>Sciurus</taxon>
    </lineage>
</organism>